<keyword evidence="2 5" id="KW-0540">Nuclease</keyword>
<dbReference type="Pfam" id="PF01850">
    <property type="entry name" value="PIN"/>
    <property type="match status" value="1"/>
</dbReference>
<dbReference type="CDD" id="cd09871">
    <property type="entry name" value="PIN_MtVapC28-VapC30-like"/>
    <property type="match status" value="1"/>
</dbReference>
<feature type="binding site" evidence="5">
    <location>
        <position position="4"/>
    </location>
    <ligand>
        <name>Mg(2+)</name>
        <dbReference type="ChEBI" id="CHEBI:18420"/>
    </ligand>
</feature>
<gene>
    <name evidence="5" type="primary">vapC</name>
    <name evidence="7" type="ORF">RM190_20170</name>
</gene>
<dbReference type="Gene3D" id="3.40.50.1010">
    <property type="entry name" value="5'-nuclease"/>
    <property type="match status" value="1"/>
</dbReference>
<protein>
    <recommendedName>
        <fullName evidence="5">Ribonuclease VapC</fullName>
        <shortName evidence="5">RNase VapC</shortName>
        <ecNumber evidence="5">3.1.-.-</ecNumber>
    </recommendedName>
    <alternativeName>
        <fullName evidence="5">Toxin VapC</fullName>
    </alternativeName>
</protein>
<evidence type="ECO:0000256" key="4">
    <source>
        <dbReference type="ARBA" id="ARBA00022801"/>
    </source>
</evidence>
<comment type="cofactor">
    <cofactor evidence="5">
        <name>Mg(2+)</name>
        <dbReference type="ChEBI" id="CHEBI:18420"/>
    </cofactor>
</comment>
<evidence type="ECO:0000256" key="1">
    <source>
        <dbReference type="ARBA" id="ARBA00022649"/>
    </source>
</evidence>
<accession>A0ABU3EL74</accession>
<dbReference type="InterPro" id="IPR029060">
    <property type="entry name" value="PIN-like_dom_sf"/>
</dbReference>
<sequence length="141" mass="15029">MFLDASAIAAVLLQESDATAYLKAMESARGKLRYSPITRTEAVLALVRKAVERRGKGPATADDYALAISLVEKLLTAIEATEVDITSSIGVEAIRALSIYGKQVGHPAQLNMGDALSYACAQACHVPLLYKGNDFSQTDLV</sequence>
<evidence type="ECO:0000256" key="2">
    <source>
        <dbReference type="ARBA" id="ARBA00022722"/>
    </source>
</evidence>
<keyword evidence="8" id="KW-1185">Reference proteome</keyword>
<dbReference type="InterPro" id="IPR002716">
    <property type="entry name" value="PIN_dom"/>
</dbReference>
<feature type="domain" description="PIN" evidence="6">
    <location>
        <begin position="1"/>
        <end position="139"/>
    </location>
</feature>
<feature type="binding site" evidence="5">
    <location>
        <position position="114"/>
    </location>
    <ligand>
        <name>Mg(2+)</name>
        <dbReference type="ChEBI" id="CHEBI:18420"/>
    </ligand>
</feature>
<proteinExistence type="inferred from homology"/>
<evidence type="ECO:0000256" key="3">
    <source>
        <dbReference type="ARBA" id="ARBA00022723"/>
    </source>
</evidence>
<comment type="caution">
    <text evidence="7">The sequence shown here is derived from an EMBL/GenBank/DDBJ whole genome shotgun (WGS) entry which is preliminary data.</text>
</comment>
<dbReference type="HAMAP" id="MF_00265">
    <property type="entry name" value="VapC_Nob1"/>
    <property type="match status" value="1"/>
</dbReference>
<dbReference type="InterPro" id="IPR022907">
    <property type="entry name" value="VapC_family"/>
</dbReference>
<keyword evidence="5" id="KW-0460">Magnesium</keyword>
<evidence type="ECO:0000259" key="6">
    <source>
        <dbReference type="Pfam" id="PF01850"/>
    </source>
</evidence>
<organism evidence="7 8">
    <name type="scientific">Paracoccus broussonetiae</name>
    <dbReference type="NCBI Taxonomy" id="3075834"/>
    <lineage>
        <taxon>Bacteria</taxon>
        <taxon>Pseudomonadati</taxon>
        <taxon>Pseudomonadota</taxon>
        <taxon>Alphaproteobacteria</taxon>
        <taxon>Rhodobacterales</taxon>
        <taxon>Paracoccaceae</taxon>
        <taxon>Paracoccus</taxon>
    </lineage>
</organism>
<dbReference type="SUPFAM" id="SSF88723">
    <property type="entry name" value="PIN domain-like"/>
    <property type="match status" value="1"/>
</dbReference>
<keyword evidence="4 5" id="KW-0378">Hydrolase</keyword>
<evidence type="ECO:0000313" key="8">
    <source>
        <dbReference type="Proteomes" id="UP001251085"/>
    </source>
</evidence>
<dbReference type="RefSeq" id="WP_311761279.1">
    <property type="nucleotide sequence ID" value="NZ_JAVRQI010000019.1"/>
</dbReference>
<evidence type="ECO:0000256" key="5">
    <source>
        <dbReference type="HAMAP-Rule" id="MF_00265"/>
    </source>
</evidence>
<comment type="function">
    <text evidence="5">Toxic component of a toxin-antitoxin (TA) system. An RNase.</text>
</comment>
<reference evidence="8" key="1">
    <citation type="submission" date="2023-07" db="EMBL/GenBank/DDBJ databases">
        <title>Characterization of two Paracoccaceae strains isolated from Phycosphere and proposal of Xinfangfangia lacusdiani sp. nov.</title>
        <authorList>
            <person name="Deng Y."/>
            <person name="Zhang Y.Q."/>
        </authorList>
    </citation>
    <scope>NUCLEOTIDE SEQUENCE [LARGE SCALE GENOMIC DNA]</scope>
    <source>
        <strain evidence="8">CPCC 101403</strain>
    </source>
</reference>
<comment type="similarity">
    <text evidence="5">Belongs to the PINc/VapC protein family.</text>
</comment>
<evidence type="ECO:0000313" key="7">
    <source>
        <dbReference type="EMBL" id="MDT1064190.1"/>
    </source>
</evidence>
<dbReference type="EMBL" id="JAVRQI010000019">
    <property type="protein sequence ID" value="MDT1064190.1"/>
    <property type="molecule type" value="Genomic_DNA"/>
</dbReference>
<dbReference type="Proteomes" id="UP001251085">
    <property type="component" value="Unassembled WGS sequence"/>
</dbReference>
<keyword evidence="5" id="KW-0800">Toxin</keyword>
<name>A0ABU3EL74_9RHOB</name>
<keyword evidence="1 5" id="KW-1277">Toxin-antitoxin system</keyword>
<keyword evidence="3 5" id="KW-0479">Metal-binding</keyword>
<dbReference type="EC" id="3.1.-.-" evidence="5"/>